<comment type="caution">
    <text evidence="2">The sequence shown here is derived from an EMBL/GenBank/DDBJ whole genome shotgun (WGS) entry which is preliminary data.</text>
</comment>
<dbReference type="EMBL" id="MUJZ01046548">
    <property type="protein sequence ID" value="OTF74547.1"/>
    <property type="molecule type" value="Genomic_DNA"/>
</dbReference>
<dbReference type="Gene3D" id="6.10.250.2670">
    <property type="match status" value="1"/>
</dbReference>
<evidence type="ECO:0000313" key="2">
    <source>
        <dbReference type="EMBL" id="OTF74547.1"/>
    </source>
</evidence>
<feature type="compositionally biased region" description="Polar residues" evidence="1">
    <location>
        <begin position="59"/>
        <end position="71"/>
    </location>
</feature>
<feature type="compositionally biased region" description="Basic and acidic residues" evidence="1">
    <location>
        <begin position="42"/>
        <end position="55"/>
    </location>
</feature>
<name>A0A1Y3B2Y3_EURMA</name>
<evidence type="ECO:0000256" key="1">
    <source>
        <dbReference type="SAM" id="MobiDB-lite"/>
    </source>
</evidence>
<feature type="compositionally biased region" description="Low complexity" evidence="1">
    <location>
        <begin position="11"/>
        <end position="41"/>
    </location>
</feature>
<dbReference type="AlphaFoldDB" id="A0A1Y3B2Y3"/>
<feature type="compositionally biased region" description="Polar residues" evidence="1">
    <location>
        <begin position="1"/>
        <end position="10"/>
    </location>
</feature>
<feature type="compositionally biased region" description="Basic and acidic residues" evidence="1">
    <location>
        <begin position="87"/>
        <end position="96"/>
    </location>
</feature>
<gene>
    <name evidence="2" type="ORF">BLA29_001142</name>
</gene>
<organism evidence="2 3">
    <name type="scientific">Euroglyphus maynei</name>
    <name type="common">Mayne's house dust mite</name>
    <dbReference type="NCBI Taxonomy" id="6958"/>
    <lineage>
        <taxon>Eukaryota</taxon>
        <taxon>Metazoa</taxon>
        <taxon>Ecdysozoa</taxon>
        <taxon>Arthropoda</taxon>
        <taxon>Chelicerata</taxon>
        <taxon>Arachnida</taxon>
        <taxon>Acari</taxon>
        <taxon>Acariformes</taxon>
        <taxon>Sarcoptiformes</taxon>
        <taxon>Astigmata</taxon>
        <taxon>Psoroptidia</taxon>
        <taxon>Analgoidea</taxon>
        <taxon>Pyroglyphidae</taxon>
        <taxon>Pyroglyphinae</taxon>
        <taxon>Euroglyphus</taxon>
    </lineage>
</organism>
<feature type="region of interest" description="Disordered" evidence="1">
    <location>
        <begin position="1"/>
        <end position="96"/>
    </location>
</feature>
<proteinExistence type="predicted"/>
<accession>A0A1Y3B2Y3</accession>
<dbReference type="Proteomes" id="UP000194236">
    <property type="component" value="Unassembled WGS sequence"/>
</dbReference>
<dbReference type="OrthoDB" id="6515245at2759"/>
<keyword evidence="3" id="KW-1185">Reference proteome</keyword>
<sequence length="203" mass="22894">MHAHHQLSNVSSTAPIAGPSSSSSSASSSLTNNNPSLITSSQRDRERQREREQRRQQALALSQTVNNQPAVISSVGHPHPHHNHTTIGREKNPIDKTHSLFPDPVRLEREDDTTKEIRSTLGDFFKFVPFLNNSTNYSDCINSNLVGISRNEFNRRRVQEIFAEMIPNQSLLPSKPITGLDDLYNDDDQTMKEILRLLSETII</sequence>
<protein>
    <submittedName>
        <fullName evidence="2">Uncharacterized protein</fullName>
    </submittedName>
</protein>
<evidence type="ECO:0000313" key="3">
    <source>
        <dbReference type="Proteomes" id="UP000194236"/>
    </source>
</evidence>
<reference evidence="2 3" key="1">
    <citation type="submission" date="2017-03" db="EMBL/GenBank/DDBJ databases">
        <title>Genome Survey of Euroglyphus maynei.</title>
        <authorList>
            <person name="Arlian L.G."/>
            <person name="Morgan M.S."/>
            <person name="Rider S.D."/>
        </authorList>
    </citation>
    <scope>NUCLEOTIDE SEQUENCE [LARGE SCALE GENOMIC DNA]</scope>
    <source>
        <strain evidence="2">Arlian Lab</strain>
        <tissue evidence="2">Whole body</tissue>
    </source>
</reference>